<dbReference type="EMBL" id="UYRX01001259">
    <property type="protein sequence ID" value="VDK88945.1"/>
    <property type="molecule type" value="Genomic_DNA"/>
</dbReference>
<reference evidence="5 6" key="1">
    <citation type="submission" date="2018-08" db="EMBL/GenBank/DDBJ databases">
        <authorList>
            <person name="Laetsch R D."/>
            <person name="Stevens L."/>
            <person name="Kumar S."/>
            <person name="Blaxter L. M."/>
        </authorList>
    </citation>
    <scope>NUCLEOTIDE SEQUENCE [LARGE SCALE GENOMIC DNA]</scope>
</reference>
<organism evidence="5 6">
    <name type="scientific">Litomosoides sigmodontis</name>
    <name type="common">Filarial nematode worm</name>
    <dbReference type="NCBI Taxonomy" id="42156"/>
    <lineage>
        <taxon>Eukaryota</taxon>
        <taxon>Metazoa</taxon>
        <taxon>Ecdysozoa</taxon>
        <taxon>Nematoda</taxon>
        <taxon>Chromadorea</taxon>
        <taxon>Rhabditida</taxon>
        <taxon>Spirurina</taxon>
        <taxon>Spiruromorpha</taxon>
        <taxon>Filarioidea</taxon>
        <taxon>Onchocercidae</taxon>
        <taxon>Litomosoides</taxon>
    </lineage>
</organism>
<evidence type="ECO:0000256" key="1">
    <source>
        <dbReference type="ARBA" id="ARBA00004123"/>
    </source>
</evidence>
<dbReference type="Pfam" id="PF08801">
    <property type="entry name" value="Nucleoporin_N"/>
    <property type="match status" value="1"/>
</dbReference>
<proteinExistence type="predicted"/>
<dbReference type="PANTHER" id="PTHR10350">
    <property type="entry name" value="NUCLEAR PORE COMPLEX PROTEIN NUP155"/>
    <property type="match status" value="1"/>
</dbReference>
<comment type="subcellular location">
    <subcellularLocation>
        <location evidence="1">Nucleus</location>
    </subcellularLocation>
</comment>
<dbReference type="Proteomes" id="UP000277928">
    <property type="component" value="Unassembled WGS sequence"/>
</dbReference>
<protein>
    <recommendedName>
        <fullName evidence="4">Nucleoporin Nup133/Nup155-like N-terminal domain-containing protein</fullName>
    </recommendedName>
</protein>
<keyword evidence="6" id="KW-1185">Reference proteome</keyword>
<dbReference type="GO" id="GO:0000972">
    <property type="term" value="P:transcription-dependent tethering of RNA polymerase II gene DNA at nuclear periphery"/>
    <property type="evidence" value="ECO:0007669"/>
    <property type="project" value="TreeGrafter"/>
</dbReference>
<dbReference type="GO" id="GO:0044611">
    <property type="term" value="C:nuclear pore inner ring"/>
    <property type="evidence" value="ECO:0007669"/>
    <property type="project" value="TreeGrafter"/>
</dbReference>
<evidence type="ECO:0000256" key="3">
    <source>
        <dbReference type="ARBA" id="ARBA00023242"/>
    </source>
</evidence>
<evidence type="ECO:0000256" key="2">
    <source>
        <dbReference type="ARBA" id="ARBA00022448"/>
    </source>
</evidence>
<evidence type="ECO:0000313" key="6">
    <source>
        <dbReference type="Proteomes" id="UP000277928"/>
    </source>
</evidence>
<keyword evidence="2" id="KW-0813">Transport</keyword>
<accession>A0A3P6U4I2</accession>
<dbReference type="InterPro" id="IPR014908">
    <property type="entry name" value="Nucleoporin_Nup133/Nup155_N"/>
</dbReference>
<dbReference type="InterPro" id="IPR004870">
    <property type="entry name" value="Nucleoporin_Nup155"/>
</dbReference>
<dbReference type="STRING" id="42156.A0A3P6U4I2"/>
<dbReference type="OrthoDB" id="338970at2759"/>
<gene>
    <name evidence="5" type="ORF">NLS_LOCUS8908</name>
</gene>
<name>A0A3P6U4I2_LITSI</name>
<dbReference type="PANTHER" id="PTHR10350:SF6">
    <property type="entry name" value="NUCLEAR PORE COMPLEX PROTEIN NUP155"/>
    <property type="match status" value="1"/>
</dbReference>
<evidence type="ECO:0000313" key="5">
    <source>
        <dbReference type="EMBL" id="VDK88945.1"/>
    </source>
</evidence>
<evidence type="ECO:0000259" key="4">
    <source>
        <dbReference type="Pfam" id="PF08801"/>
    </source>
</evidence>
<feature type="domain" description="Nucleoporin Nup133/Nup155-like N-terminal" evidence="4">
    <location>
        <begin position="72"/>
        <end position="190"/>
    </location>
</feature>
<dbReference type="GO" id="GO:0017056">
    <property type="term" value="F:structural constituent of nuclear pore"/>
    <property type="evidence" value="ECO:0007669"/>
    <property type="project" value="InterPro"/>
</dbReference>
<dbReference type="GO" id="GO:0006405">
    <property type="term" value="P:RNA export from nucleus"/>
    <property type="evidence" value="ECO:0007669"/>
    <property type="project" value="TreeGrafter"/>
</dbReference>
<dbReference type="GO" id="GO:0006606">
    <property type="term" value="P:protein import into nucleus"/>
    <property type="evidence" value="ECO:0007669"/>
    <property type="project" value="TreeGrafter"/>
</dbReference>
<sequence length="221" mass="24902">MALHGSLASDALEGAANYVQRFILKICEDSDLYYKLKYDPYQPDRITISGLATGDYQPLNDLEIPEFVHGNLKPIPQEMRDQLNSTQSICTMGILPEIGRAYMTVDADLYVWNYEDNSDLAYFDGISNTITKVAIAKPKAGVFQVSYFNRLGVNLTSEPRGFEKHIHCLVIVSTTKEIVLLAANFTNSNETVREPSLPDDFRQADMYLFPDALFKVFFYGG</sequence>
<dbReference type="GO" id="GO:0036228">
    <property type="term" value="P:protein localization to nuclear inner membrane"/>
    <property type="evidence" value="ECO:0007669"/>
    <property type="project" value="TreeGrafter"/>
</dbReference>
<keyword evidence="3" id="KW-0539">Nucleus</keyword>
<dbReference type="AlphaFoldDB" id="A0A3P6U4I2"/>